<feature type="region of interest" description="Disordered" evidence="3">
    <location>
        <begin position="544"/>
        <end position="563"/>
    </location>
</feature>
<comment type="caution">
    <text evidence="6">The sequence shown here is derived from an EMBL/GenBank/DDBJ whole genome shotgun (WGS) entry which is preliminary data.</text>
</comment>
<name>A0ABR9J3D3_9MICC</name>
<evidence type="ECO:0000256" key="3">
    <source>
        <dbReference type="SAM" id="MobiDB-lite"/>
    </source>
</evidence>
<feature type="domain" description="AB hydrolase-1" evidence="5">
    <location>
        <begin position="70"/>
        <end position="326"/>
    </location>
</feature>
<dbReference type="Gene3D" id="3.30.300.30">
    <property type="match status" value="1"/>
</dbReference>
<dbReference type="GO" id="GO:0016874">
    <property type="term" value="F:ligase activity"/>
    <property type="evidence" value="ECO:0007669"/>
    <property type="project" value="UniProtKB-KW"/>
</dbReference>
<dbReference type="InterPro" id="IPR029058">
    <property type="entry name" value="AB_hydrolase_fold"/>
</dbReference>
<evidence type="ECO:0000313" key="7">
    <source>
        <dbReference type="Proteomes" id="UP000636579"/>
    </source>
</evidence>
<proteinExistence type="inferred from homology"/>
<evidence type="ECO:0000313" key="6">
    <source>
        <dbReference type="EMBL" id="MBE1513474.1"/>
    </source>
</evidence>
<evidence type="ECO:0000256" key="2">
    <source>
        <dbReference type="ARBA" id="ARBA00022598"/>
    </source>
</evidence>
<dbReference type="PROSITE" id="PS00455">
    <property type="entry name" value="AMP_BINDING"/>
    <property type="match status" value="1"/>
</dbReference>
<dbReference type="Proteomes" id="UP000636579">
    <property type="component" value="Unassembled WGS sequence"/>
</dbReference>
<organism evidence="6 7">
    <name type="scientific">Nesterenkonia halotolerans</name>
    <dbReference type="NCBI Taxonomy" id="225325"/>
    <lineage>
        <taxon>Bacteria</taxon>
        <taxon>Bacillati</taxon>
        <taxon>Actinomycetota</taxon>
        <taxon>Actinomycetes</taxon>
        <taxon>Micrococcales</taxon>
        <taxon>Micrococcaceae</taxon>
        <taxon>Nesterenkonia</taxon>
    </lineage>
</organism>
<protein>
    <submittedName>
        <fullName evidence="6">Acyl-coenzyme A synthetase/AMP-(Fatty) acid ligase/pimeloyl-ACP methyl ester carboxylesterase</fullName>
    </submittedName>
</protein>
<accession>A0ABR9J3D3</accession>
<evidence type="ECO:0000259" key="5">
    <source>
        <dbReference type="Pfam" id="PF00561"/>
    </source>
</evidence>
<reference evidence="6 7" key="1">
    <citation type="submission" date="2020-10" db="EMBL/GenBank/DDBJ databases">
        <title>Sequencing the genomes of 1000 actinobacteria strains.</title>
        <authorList>
            <person name="Klenk H.-P."/>
        </authorList>
    </citation>
    <scope>NUCLEOTIDE SEQUENCE [LARGE SCALE GENOMIC DNA]</scope>
    <source>
        <strain evidence="6 7">DSM 15474</strain>
    </source>
</reference>
<dbReference type="InterPro" id="IPR020845">
    <property type="entry name" value="AMP-binding_CS"/>
</dbReference>
<dbReference type="Pfam" id="PF00501">
    <property type="entry name" value="AMP-binding"/>
    <property type="match status" value="1"/>
</dbReference>
<evidence type="ECO:0000259" key="4">
    <source>
        <dbReference type="Pfam" id="PF00501"/>
    </source>
</evidence>
<dbReference type="Gene3D" id="3.40.50.12780">
    <property type="entry name" value="N-terminal domain of ligase-like"/>
    <property type="match status" value="1"/>
</dbReference>
<dbReference type="Pfam" id="PF00561">
    <property type="entry name" value="Abhydrolase_1"/>
    <property type="match status" value="1"/>
</dbReference>
<dbReference type="SUPFAM" id="SSF56801">
    <property type="entry name" value="Acetyl-CoA synthetase-like"/>
    <property type="match status" value="1"/>
</dbReference>
<dbReference type="InterPro" id="IPR000073">
    <property type="entry name" value="AB_hydrolase_1"/>
</dbReference>
<dbReference type="PANTHER" id="PTHR43201:SF5">
    <property type="entry name" value="MEDIUM-CHAIN ACYL-COA LIGASE ACSF2, MITOCHONDRIAL"/>
    <property type="match status" value="1"/>
</dbReference>
<dbReference type="InterPro" id="IPR042099">
    <property type="entry name" value="ANL_N_sf"/>
</dbReference>
<dbReference type="Gene3D" id="3.40.50.1820">
    <property type="entry name" value="alpha/beta hydrolase"/>
    <property type="match status" value="1"/>
</dbReference>
<feature type="compositionally biased region" description="Low complexity" evidence="3">
    <location>
        <begin position="347"/>
        <end position="360"/>
    </location>
</feature>
<dbReference type="InterPro" id="IPR000873">
    <property type="entry name" value="AMP-dep_synth/lig_dom"/>
</dbReference>
<sequence>MSLRPRFSPIEAAPARLPADHAPDADLAFPGLDPEWSRLVRAKTDDGARTFHVLDTGPALAARGITPTGTILAVHGNPTWSYLWRSVLSASLERATQGSAWRVIAPDQLDMGFSERLAHPVAPAPDAPSYRQLQTRLGDLDALMDALDVKTSTLVTLGHDWGGVISLGWAVRQRGQVDAAITLNTAVDHPTDEPVPAALRAAMAPAALPAATVTTEAFLRVTLGQAEETLPAAVREAYRAPYTSRSGRGGIGGFVADIPALSSHGSRACLQDVSAGLLEWDKPTLLLWGPKDPVFQDRYLADLQARVPHADLHRFEGAGHMLVEDRDIAAPLFTWLDDHFDAGGANAAAAEATHPASDAATKPAAGPVRDSLRSPEPAGTVLGLHEQLSSLSSSARRRDAAVVDMTAEPEAWSTAEDAATGNRALSWEELAGQVDALAVGLRATGVRRGDRVSLLVQPGNSLTVILYACLRLGAVAVVADAGLGVRGMTRAVRSARPDWIIGAQPGLTLARSLGWPGKRISAQTLTARRQRLLGTVASVESLLSRHEGETPENEPQPGADDPAAVLFTSGSTGPAKGVVYTHARLGALVALLVEQFDIRPGASLIAGFAPFALLGPAIGATSVTPEMSVTKPATLTAQAVADAALAGGASMFFGSPAALRNVVATAAELSALQRRALGEISLVLSAGAPVHPDLLNAVQSIFPAAEIHTPYGMTEGLLQADIERREVLDAMTTGQPGVCVGSAVRGVRFALAPLDSTGVPAEELVDPADAVGVLGEIVVSAAHLKAGYDRLWFTDRTSRRDTHDGLLWHRTNDIGHFDAESRLWIEGRLQHVLTTAAGPIGPGTVETPVDALSEVARSAAVPVGPQGTQAVVVIVEPESEPKSERIPLRAGRSPVAGVSFAARVRATVPEIQIAAVLVLDELPTDVRHNSKIDRTRLAGWAEQVLAGEKVGTP</sequence>
<dbReference type="InterPro" id="IPR045851">
    <property type="entry name" value="AMP-bd_C_sf"/>
</dbReference>
<keyword evidence="7" id="KW-1185">Reference proteome</keyword>
<dbReference type="PANTHER" id="PTHR43201">
    <property type="entry name" value="ACYL-COA SYNTHETASE"/>
    <property type="match status" value="1"/>
</dbReference>
<gene>
    <name evidence="6" type="ORF">H4W26_000229</name>
</gene>
<dbReference type="SUPFAM" id="SSF53474">
    <property type="entry name" value="alpha/beta-Hydrolases"/>
    <property type="match status" value="1"/>
</dbReference>
<feature type="domain" description="AMP-dependent synthetase/ligase" evidence="4">
    <location>
        <begin position="420"/>
        <end position="788"/>
    </location>
</feature>
<dbReference type="EMBL" id="JADBEE010000001">
    <property type="protein sequence ID" value="MBE1513474.1"/>
    <property type="molecule type" value="Genomic_DNA"/>
</dbReference>
<feature type="region of interest" description="Disordered" evidence="3">
    <location>
        <begin position="347"/>
        <end position="377"/>
    </location>
</feature>
<evidence type="ECO:0000256" key="1">
    <source>
        <dbReference type="ARBA" id="ARBA00006432"/>
    </source>
</evidence>
<keyword evidence="2 6" id="KW-0436">Ligase</keyword>
<comment type="similarity">
    <text evidence="1">Belongs to the ATP-dependent AMP-binding enzyme family.</text>
</comment>